<dbReference type="Gramene" id="PRQ17947">
    <property type="protein sequence ID" value="PRQ17947"/>
    <property type="gene ID" value="RchiOBHm_Chr7g0200501"/>
</dbReference>
<organism evidence="2 3">
    <name type="scientific">Rosa chinensis</name>
    <name type="common">China rose</name>
    <dbReference type="NCBI Taxonomy" id="74649"/>
    <lineage>
        <taxon>Eukaryota</taxon>
        <taxon>Viridiplantae</taxon>
        <taxon>Streptophyta</taxon>
        <taxon>Embryophyta</taxon>
        <taxon>Tracheophyta</taxon>
        <taxon>Spermatophyta</taxon>
        <taxon>Magnoliopsida</taxon>
        <taxon>eudicotyledons</taxon>
        <taxon>Gunneridae</taxon>
        <taxon>Pentapetalae</taxon>
        <taxon>rosids</taxon>
        <taxon>fabids</taxon>
        <taxon>Rosales</taxon>
        <taxon>Rosaceae</taxon>
        <taxon>Rosoideae</taxon>
        <taxon>Rosoideae incertae sedis</taxon>
        <taxon>Rosa</taxon>
    </lineage>
</organism>
<gene>
    <name evidence="2" type="ORF">RchiOBHm_Chr7g0200501</name>
</gene>
<feature type="domain" description="J" evidence="1">
    <location>
        <begin position="9"/>
        <end position="79"/>
    </location>
</feature>
<reference evidence="2 3" key="1">
    <citation type="journal article" date="2018" name="Nat. Genet.">
        <title>The Rosa genome provides new insights in the design of modern roses.</title>
        <authorList>
            <person name="Bendahmane M."/>
        </authorList>
    </citation>
    <scope>NUCLEOTIDE SEQUENCE [LARGE SCALE GENOMIC DNA]</scope>
    <source>
        <strain evidence="3">cv. Old Blush</strain>
    </source>
</reference>
<dbReference type="InterPro" id="IPR036869">
    <property type="entry name" value="J_dom_sf"/>
</dbReference>
<dbReference type="Gene3D" id="1.10.287.110">
    <property type="entry name" value="DnaJ domain"/>
    <property type="match status" value="1"/>
</dbReference>
<dbReference type="AlphaFoldDB" id="A0A2P6P7P9"/>
<dbReference type="SUPFAM" id="SSF46565">
    <property type="entry name" value="Chaperone J-domain"/>
    <property type="match status" value="1"/>
</dbReference>
<dbReference type="CDD" id="cd06257">
    <property type="entry name" value="DnaJ"/>
    <property type="match status" value="1"/>
</dbReference>
<dbReference type="Pfam" id="PF00226">
    <property type="entry name" value="DnaJ"/>
    <property type="match status" value="1"/>
</dbReference>
<dbReference type="Proteomes" id="UP000238479">
    <property type="component" value="Chromosome 7"/>
</dbReference>
<dbReference type="InterPro" id="IPR044648">
    <property type="entry name" value="JJJ1_plant"/>
</dbReference>
<proteinExistence type="predicted"/>
<dbReference type="PRINTS" id="PR00625">
    <property type="entry name" value="JDOMAIN"/>
</dbReference>
<accession>A0A2P6P7P9</accession>
<dbReference type="PANTHER" id="PTHR45495">
    <property type="entry name" value="DNAJ PROTEIN JJJ1 HOMOLOG"/>
    <property type="match status" value="1"/>
</dbReference>
<evidence type="ECO:0000313" key="2">
    <source>
        <dbReference type="EMBL" id="PRQ17947.1"/>
    </source>
</evidence>
<dbReference type="InterPro" id="IPR001623">
    <property type="entry name" value="DnaJ_domain"/>
</dbReference>
<keyword evidence="3" id="KW-1185">Reference proteome</keyword>
<dbReference type="PROSITE" id="PS50076">
    <property type="entry name" value="DNAJ_2"/>
    <property type="match status" value="1"/>
</dbReference>
<evidence type="ECO:0000313" key="3">
    <source>
        <dbReference type="Proteomes" id="UP000238479"/>
    </source>
</evidence>
<evidence type="ECO:0000259" key="1">
    <source>
        <dbReference type="PROSITE" id="PS50076"/>
    </source>
</evidence>
<name>A0A2P6P7P9_ROSCH</name>
<dbReference type="PANTHER" id="PTHR45495:SF1">
    <property type="entry name" value="DNAJ PROTEIN JJJ1 HOMOLOG"/>
    <property type="match status" value="1"/>
</dbReference>
<protein>
    <submittedName>
        <fullName evidence="2">Putative DnaJ domain-containing protein</fullName>
    </submittedName>
</protein>
<dbReference type="EMBL" id="PDCK01000045">
    <property type="protein sequence ID" value="PRQ17947.1"/>
    <property type="molecule type" value="Genomic_DNA"/>
</dbReference>
<dbReference type="STRING" id="74649.A0A2P6P7P9"/>
<sequence>MVKSTERVCYYETLGLEPNCSMDDVRHAYHELSIIYHPDKYKSSCGMTEDEAAAKFLEIKDAYNILKEPDERAFYDSYRQTYAVPEAFNPDLKAAFDVQHQLQWLLRFQPRFLQGLF</sequence>
<comment type="caution">
    <text evidence="2">The sequence shown here is derived from an EMBL/GenBank/DDBJ whole genome shotgun (WGS) entry which is preliminary data.</text>
</comment>
<dbReference type="SMART" id="SM00271">
    <property type="entry name" value="DnaJ"/>
    <property type="match status" value="1"/>
</dbReference>